<protein>
    <recommendedName>
        <fullName evidence="5">Secreted protein</fullName>
    </recommendedName>
</protein>
<organism evidence="3 4">
    <name type="scientific">Gordonia pseudamarae</name>
    <dbReference type="NCBI Taxonomy" id="2831662"/>
    <lineage>
        <taxon>Bacteria</taxon>
        <taxon>Bacillati</taxon>
        <taxon>Actinomycetota</taxon>
        <taxon>Actinomycetes</taxon>
        <taxon>Mycobacteriales</taxon>
        <taxon>Gordoniaceae</taxon>
        <taxon>Gordonia</taxon>
    </lineage>
</organism>
<keyword evidence="4" id="KW-1185">Reference proteome</keyword>
<accession>A0ABX6IM39</accession>
<evidence type="ECO:0008006" key="5">
    <source>
        <dbReference type="Google" id="ProtNLM"/>
    </source>
</evidence>
<feature type="compositionally biased region" description="Low complexity" evidence="1">
    <location>
        <begin position="94"/>
        <end position="106"/>
    </location>
</feature>
<evidence type="ECO:0000256" key="2">
    <source>
        <dbReference type="SAM" id="SignalP"/>
    </source>
</evidence>
<proteinExistence type="predicted"/>
<feature type="signal peptide" evidence="2">
    <location>
        <begin position="1"/>
        <end position="22"/>
    </location>
</feature>
<reference evidence="3" key="1">
    <citation type="journal article" date="2021" name="Nat. Microbiol.">
        <title>Cocultivation of an ultrasmall environmental parasitic bacterium with lytic ability against bacteria associated with wastewater foams.</title>
        <authorList>
            <person name="Batinovic S."/>
            <person name="Rose J.J.A."/>
            <person name="Ratcliffe J."/>
            <person name="Seviour R.J."/>
            <person name="Petrovski S."/>
        </authorList>
    </citation>
    <scope>NUCLEOTIDE SEQUENCE</scope>
    <source>
        <strain evidence="3">CON9</strain>
    </source>
</reference>
<dbReference type="Proteomes" id="UP001059836">
    <property type="component" value="Chromosome"/>
</dbReference>
<dbReference type="EMBL" id="CP045809">
    <property type="protein sequence ID" value="QHN36969.1"/>
    <property type="molecule type" value="Genomic_DNA"/>
</dbReference>
<evidence type="ECO:0000256" key="1">
    <source>
        <dbReference type="SAM" id="MobiDB-lite"/>
    </source>
</evidence>
<dbReference type="RefSeq" id="WP_213245239.1">
    <property type="nucleotide sequence ID" value="NZ_CP045806.1"/>
</dbReference>
<feature type="region of interest" description="Disordered" evidence="1">
    <location>
        <begin position="26"/>
        <end position="114"/>
    </location>
</feature>
<feature type="chain" id="PRO_5047545466" description="Secreted protein" evidence="2">
    <location>
        <begin position="23"/>
        <end position="181"/>
    </location>
</feature>
<feature type="compositionally biased region" description="Low complexity" evidence="1">
    <location>
        <begin position="35"/>
        <end position="63"/>
    </location>
</feature>
<sequence>MTRRTPRLAVFAATVAVALTLAACGSEDDATGGPSSSEVASSTTSHTAAAESSGSSSTTSNSAQLRTENPSAPIVGGPVPASKRSSHKADPDAATRTTTSAPTPATGECGTTQGPDGALHIVILAGEVTCAEAKGLTKEYNAKAIATGQQKKVGDWTCGPSQVHGLLAACQKDQSVIGFTP</sequence>
<keyword evidence="2" id="KW-0732">Signal</keyword>
<name>A0ABX6IM39_9ACTN</name>
<evidence type="ECO:0000313" key="4">
    <source>
        <dbReference type="Proteomes" id="UP001059836"/>
    </source>
</evidence>
<dbReference type="PROSITE" id="PS51257">
    <property type="entry name" value="PROKAR_LIPOPROTEIN"/>
    <property type="match status" value="1"/>
</dbReference>
<evidence type="ECO:0000313" key="3">
    <source>
        <dbReference type="EMBL" id="QHN36969.1"/>
    </source>
</evidence>
<gene>
    <name evidence="3" type="ORF">GII31_20785</name>
</gene>